<dbReference type="GeneID" id="80020128"/>
<dbReference type="Proteomes" id="UP000654052">
    <property type="component" value="Segment"/>
</dbReference>
<evidence type="ECO:0000313" key="1">
    <source>
        <dbReference type="EMBL" id="QRI45118.1"/>
    </source>
</evidence>
<name>A0A890V467_9CAUD</name>
<keyword evidence="2" id="KW-1185">Reference proteome</keyword>
<dbReference type="KEGG" id="vg:80020128"/>
<sequence length="153" mass="16961">MTTTKQRQMEESVQYLRDGVGGIKPGDTIHTKVLHVSRSGMMRVIGVYLVRDGELYDISRRVAWAIGAGFDEKLWGVRMGGVGMDMTFAVVYSLGRALWPDGFPCTGSTGYTPSGRKAKHARCQSNDHFNGDRVYRRGKIHRDGGYALGNANF</sequence>
<dbReference type="RefSeq" id="YP_010755474.1">
    <property type="nucleotide sequence ID" value="NC_073470.1"/>
</dbReference>
<accession>A0A890V467</accession>
<gene>
    <name evidence="1" type="primary">64</name>
    <name evidence="1" type="ORF">SEA_SHOCKER_64</name>
</gene>
<reference evidence="1" key="1">
    <citation type="submission" date="2021-01" db="EMBL/GenBank/DDBJ databases">
        <authorList>
            <person name="Weegman M.K."/>
            <person name="Spring A.S."/>
            <person name="Bonilla J.A."/>
            <person name="Klyczek K."/>
            <person name="Garlena R.A."/>
            <person name="Russell D.A."/>
            <person name="Pope W.H."/>
            <person name="Jacobs-Sera D."/>
            <person name="Hatfull G.F."/>
        </authorList>
    </citation>
    <scope>NUCLEOTIDE SEQUENCE</scope>
</reference>
<protein>
    <submittedName>
        <fullName evidence="1">Uncharacterized protein</fullName>
    </submittedName>
</protein>
<organism evidence="1 2">
    <name type="scientific">Microbacterium phage Shocker</name>
    <dbReference type="NCBI Taxonomy" id="2805839"/>
    <lineage>
        <taxon>Viruses</taxon>
        <taxon>Duplodnaviria</taxon>
        <taxon>Heunggongvirae</taxon>
        <taxon>Uroviricota</taxon>
        <taxon>Caudoviricetes</taxon>
        <taxon>Shockervirus</taxon>
        <taxon>Shockervirus shocker</taxon>
    </lineage>
</organism>
<dbReference type="EMBL" id="MW507126">
    <property type="protein sequence ID" value="QRI45118.1"/>
    <property type="molecule type" value="Genomic_DNA"/>
</dbReference>
<evidence type="ECO:0000313" key="2">
    <source>
        <dbReference type="Proteomes" id="UP000654052"/>
    </source>
</evidence>
<proteinExistence type="predicted"/>